<dbReference type="Proteomes" id="UP000236752">
    <property type="component" value="Unassembled WGS sequence"/>
</dbReference>
<keyword evidence="1" id="KW-1133">Transmembrane helix</keyword>
<proteinExistence type="predicted"/>
<name>A0A1H5VL93_9RHOB</name>
<evidence type="ECO:0000313" key="5">
    <source>
        <dbReference type="Proteomes" id="UP000236752"/>
    </source>
</evidence>
<dbReference type="AlphaFoldDB" id="A0A1H5VL93"/>
<dbReference type="Pfam" id="PF12969">
    <property type="entry name" value="DUF3857"/>
    <property type="match status" value="1"/>
</dbReference>
<dbReference type="InterPro" id="IPR024618">
    <property type="entry name" value="DUF3857"/>
</dbReference>
<feature type="signal peptide" evidence="2">
    <location>
        <begin position="1"/>
        <end position="21"/>
    </location>
</feature>
<dbReference type="RefSeq" id="WP_103909469.1">
    <property type="nucleotide sequence ID" value="NZ_FNUZ01000002.1"/>
</dbReference>
<keyword evidence="1" id="KW-0472">Membrane</keyword>
<reference evidence="4 5" key="1">
    <citation type="submission" date="2016-10" db="EMBL/GenBank/DDBJ databases">
        <authorList>
            <person name="de Groot N.N."/>
        </authorList>
    </citation>
    <scope>NUCLEOTIDE SEQUENCE [LARGE SCALE GENOMIC DNA]</scope>
    <source>
        <strain evidence="4 5">DSM 26915</strain>
    </source>
</reference>
<feature type="domain" description="DUF3857" evidence="3">
    <location>
        <begin position="69"/>
        <end position="207"/>
    </location>
</feature>
<keyword evidence="1" id="KW-0812">Transmembrane</keyword>
<feature type="transmembrane region" description="Helical" evidence="1">
    <location>
        <begin position="660"/>
        <end position="680"/>
    </location>
</feature>
<dbReference type="InterPro" id="IPR038765">
    <property type="entry name" value="Papain-like_cys_pep_sf"/>
</dbReference>
<dbReference type="EMBL" id="FNUZ01000002">
    <property type="protein sequence ID" value="SEF87618.1"/>
    <property type="molecule type" value="Genomic_DNA"/>
</dbReference>
<keyword evidence="2" id="KW-0732">Signal</keyword>
<evidence type="ECO:0000256" key="1">
    <source>
        <dbReference type="SAM" id="Phobius"/>
    </source>
</evidence>
<accession>A0A1H5VL93</accession>
<dbReference type="SUPFAM" id="SSF54001">
    <property type="entry name" value="Cysteine proteinases"/>
    <property type="match status" value="1"/>
</dbReference>
<gene>
    <name evidence="4" type="ORF">SAMN04488045_1077</name>
</gene>
<dbReference type="OrthoDB" id="98874at2"/>
<keyword evidence="5" id="KW-1185">Reference proteome</keyword>
<evidence type="ECO:0000259" key="3">
    <source>
        <dbReference type="Pfam" id="PF12969"/>
    </source>
</evidence>
<dbReference type="Gene3D" id="3.10.620.30">
    <property type="match status" value="1"/>
</dbReference>
<evidence type="ECO:0000313" key="4">
    <source>
        <dbReference type="EMBL" id="SEF87618.1"/>
    </source>
</evidence>
<dbReference type="Gene3D" id="2.60.40.3140">
    <property type="match status" value="1"/>
</dbReference>
<sequence length="694" mass="78563">MLKHILFSACLILAFPTTVLAEVFNKTTTPDWVSVRDVPAADHLSERFMHNGRETLLEDHQILIRDRGHSIFRRDVFQISTRAGLDDAGLVTLFRAREDALSLNWVRIHRGDAVLDVTEQLDFTVMQREPGLFDGIVTGNETLSAPISQLQVGDILDIAWTKDVVPPIFEHEFQHGLTEMPFAPVRARYHSYTISEARPLYVTRSPALPLTVTHKNGFVTKELALFDAEPPEFDLYQPIWKHPFGEVLVTTFSDWEQISSGLAEAYAPDRNLGPLAQRQVQEIIAASETETDRVTAALRYVQSTIRYHGDQIGAGGYIPREPYLVEERGWGDCKDKALLLISMLDVMGIRADVALVNTFRGKSLDTVLPGPWLFDHAIVRVHGAEGIYFLDPTEDFQGGRGPEIAHGDFGFALPLIQGGSTLVALPDLASVQPLEEVFDTYDFVNTTDVAAELYVDHIYRGALADQERRKLNAQPLTARGKDFLETLEYRFEDIEQIAPLKVTDDLDLNEVRYTAKYAIPQSTFEKNEQWTKFWLTPSKTKYQLPDPEDLSDKEAELPSSVFAAHRVRLMNAPYAINRPEEFTEDNEFFAFTRQGNSGENWIEAAYTLTVKQDVIPADQIKSYSESFEKYHANSDHWYNLLYKGHEPELTETVVFGNLKLGQLINFAFLSLFAAICFVAVRNSYRTTLEQQTAM</sequence>
<organism evidence="4 5">
    <name type="scientific">Thalassococcus halodurans</name>
    <dbReference type="NCBI Taxonomy" id="373675"/>
    <lineage>
        <taxon>Bacteria</taxon>
        <taxon>Pseudomonadati</taxon>
        <taxon>Pseudomonadota</taxon>
        <taxon>Alphaproteobacteria</taxon>
        <taxon>Rhodobacterales</taxon>
        <taxon>Roseobacteraceae</taxon>
        <taxon>Thalassococcus</taxon>
    </lineage>
</organism>
<evidence type="ECO:0000256" key="2">
    <source>
        <dbReference type="SAM" id="SignalP"/>
    </source>
</evidence>
<protein>
    <recommendedName>
        <fullName evidence="3">DUF3857 domain-containing protein</fullName>
    </recommendedName>
</protein>
<feature type="chain" id="PRO_5009287372" description="DUF3857 domain-containing protein" evidence="2">
    <location>
        <begin position="22"/>
        <end position="694"/>
    </location>
</feature>